<dbReference type="SMART" id="SM00530">
    <property type="entry name" value="HTH_XRE"/>
    <property type="match status" value="1"/>
</dbReference>
<protein>
    <recommendedName>
        <fullName evidence="3">HTH cro/C1-type domain-containing protein</fullName>
    </recommendedName>
</protein>
<dbReference type="PANTHER" id="PTHR46558">
    <property type="entry name" value="TRACRIPTIONAL REGULATORY PROTEIN-RELATED-RELATED"/>
    <property type="match status" value="1"/>
</dbReference>
<dbReference type="Proteomes" id="UP000681162">
    <property type="component" value="Unassembled WGS sequence"/>
</dbReference>
<evidence type="ECO:0000259" key="3">
    <source>
        <dbReference type="PROSITE" id="PS50943"/>
    </source>
</evidence>
<organism evidence="4 5">
    <name type="scientific">Paenibacillus antibioticophila</name>
    <dbReference type="NCBI Taxonomy" id="1274374"/>
    <lineage>
        <taxon>Bacteria</taxon>
        <taxon>Bacillati</taxon>
        <taxon>Bacillota</taxon>
        <taxon>Bacilli</taxon>
        <taxon>Bacillales</taxon>
        <taxon>Paenibacillaceae</taxon>
        <taxon>Paenibacillus</taxon>
    </lineage>
</organism>
<reference evidence="4 5" key="1">
    <citation type="submission" date="2021-03" db="EMBL/GenBank/DDBJ databases">
        <title>Antimicrobial resistance genes in bacteria isolated from Japanese honey, and their potential for conferring macrolide and lincosamide resistance in the American foulbrood pathogen Paenibacillus larvae.</title>
        <authorList>
            <person name="Okamoto M."/>
            <person name="Kumagai M."/>
            <person name="Kanamori H."/>
            <person name="Takamatsu D."/>
        </authorList>
    </citation>
    <scope>NUCLEOTIDE SEQUENCE [LARGE SCALE GENOMIC DNA]</scope>
    <source>
        <strain evidence="4 5">J41TS12</strain>
    </source>
</reference>
<dbReference type="PANTHER" id="PTHR46558:SF11">
    <property type="entry name" value="HTH-TYPE TRANSCRIPTIONAL REGULATOR XRE"/>
    <property type="match status" value="1"/>
</dbReference>
<dbReference type="SUPFAM" id="SSF47413">
    <property type="entry name" value="lambda repressor-like DNA-binding domains"/>
    <property type="match status" value="1"/>
</dbReference>
<dbReference type="EMBL" id="BORR01000010">
    <property type="protein sequence ID" value="GIO38058.1"/>
    <property type="molecule type" value="Genomic_DNA"/>
</dbReference>
<sequence length="143" mass="16542">MSFPYRLKQLRKEHKWTQEELGAKLNLTKVSISGYENGNRTPDMDTLIKISNVFNVSIDYLVGKSDVRSVDSPIISGQVLKNSITNSPKPPLLEQIFFDGFLEASNEEKEEIIRYWHEEIKKKKKVPPTEKDTDESAWDLKDK</sequence>
<dbReference type="GO" id="GO:0003677">
    <property type="term" value="F:DNA binding"/>
    <property type="evidence" value="ECO:0007669"/>
    <property type="project" value="UniProtKB-KW"/>
</dbReference>
<dbReference type="AlphaFoldDB" id="A0A919XX20"/>
<keyword evidence="1" id="KW-0238">DNA-binding</keyword>
<dbReference type="Pfam" id="PF01381">
    <property type="entry name" value="HTH_3"/>
    <property type="match status" value="1"/>
</dbReference>
<feature type="region of interest" description="Disordered" evidence="2">
    <location>
        <begin position="123"/>
        <end position="143"/>
    </location>
</feature>
<dbReference type="PROSITE" id="PS50943">
    <property type="entry name" value="HTH_CROC1"/>
    <property type="match status" value="1"/>
</dbReference>
<name>A0A919XX20_9BACL</name>
<dbReference type="InterPro" id="IPR001387">
    <property type="entry name" value="Cro/C1-type_HTH"/>
</dbReference>
<dbReference type="InterPro" id="IPR010982">
    <property type="entry name" value="Lambda_DNA-bd_dom_sf"/>
</dbReference>
<keyword evidence="5" id="KW-1185">Reference proteome</keyword>
<evidence type="ECO:0000256" key="1">
    <source>
        <dbReference type="ARBA" id="ARBA00023125"/>
    </source>
</evidence>
<feature type="domain" description="HTH cro/C1-type" evidence="3">
    <location>
        <begin position="7"/>
        <end position="61"/>
    </location>
</feature>
<evidence type="ECO:0000313" key="5">
    <source>
        <dbReference type="Proteomes" id="UP000681162"/>
    </source>
</evidence>
<proteinExistence type="predicted"/>
<evidence type="ECO:0000313" key="4">
    <source>
        <dbReference type="EMBL" id="GIO38058.1"/>
    </source>
</evidence>
<dbReference type="CDD" id="cd00093">
    <property type="entry name" value="HTH_XRE"/>
    <property type="match status" value="1"/>
</dbReference>
<dbReference type="RefSeq" id="WP_009226488.1">
    <property type="nucleotide sequence ID" value="NZ_BORR01000010.1"/>
</dbReference>
<dbReference type="Gene3D" id="1.10.260.40">
    <property type="entry name" value="lambda repressor-like DNA-binding domains"/>
    <property type="match status" value="1"/>
</dbReference>
<comment type="caution">
    <text evidence="4">The sequence shown here is derived from an EMBL/GenBank/DDBJ whole genome shotgun (WGS) entry which is preliminary data.</text>
</comment>
<accession>A0A919XX20</accession>
<evidence type="ECO:0000256" key="2">
    <source>
        <dbReference type="SAM" id="MobiDB-lite"/>
    </source>
</evidence>
<gene>
    <name evidence="4" type="ORF">J41TS12_29190</name>
</gene>